<dbReference type="Pfam" id="PF05485">
    <property type="entry name" value="THAP"/>
    <property type="match status" value="1"/>
</dbReference>
<evidence type="ECO:0000256" key="2">
    <source>
        <dbReference type="ARBA" id="ARBA00022771"/>
    </source>
</evidence>
<dbReference type="KEGG" id="bany:112048862"/>
<dbReference type="SMART" id="SM00980">
    <property type="entry name" value="THAP"/>
    <property type="match status" value="1"/>
</dbReference>
<dbReference type="GeneID" id="112048862"/>
<dbReference type="InterPro" id="IPR038441">
    <property type="entry name" value="THAP_Znf_sf"/>
</dbReference>
<evidence type="ECO:0000313" key="8">
    <source>
        <dbReference type="Proteomes" id="UP001652582"/>
    </source>
</evidence>
<dbReference type="GO" id="GO:0003677">
    <property type="term" value="F:DNA binding"/>
    <property type="evidence" value="ECO:0007669"/>
    <property type="project" value="UniProtKB-UniRule"/>
</dbReference>
<gene>
    <name evidence="9" type="primary">LOC112048862</name>
</gene>
<evidence type="ECO:0000313" key="9">
    <source>
        <dbReference type="RefSeq" id="XP_023942317.2"/>
    </source>
</evidence>
<organism evidence="8 9">
    <name type="scientific">Bicyclus anynana</name>
    <name type="common">Squinting bush brown butterfly</name>
    <dbReference type="NCBI Taxonomy" id="110368"/>
    <lineage>
        <taxon>Eukaryota</taxon>
        <taxon>Metazoa</taxon>
        <taxon>Ecdysozoa</taxon>
        <taxon>Arthropoda</taxon>
        <taxon>Hexapoda</taxon>
        <taxon>Insecta</taxon>
        <taxon>Pterygota</taxon>
        <taxon>Neoptera</taxon>
        <taxon>Endopterygota</taxon>
        <taxon>Lepidoptera</taxon>
        <taxon>Glossata</taxon>
        <taxon>Ditrysia</taxon>
        <taxon>Papilionoidea</taxon>
        <taxon>Nymphalidae</taxon>
        <taxon>Satyrinae</taxon>
        <taxon>Satyrini</taxon>
        <taxon>Mycalesina</taxon>
        <taxon>Bicyclus</taxon>
    </lineage>
</organism>
<dbReference type="InterPro" id="IPR052224">
    <property type="entry name" value="THAP_domain_protein"/>
</dbReference>
<dbReference type="Proteomes" id="UP001652582">
    <property type="component" value="Chromosome 19"/>
</dbReference>
<dbReference type="Gene3D" id="6.20.210.20">
    <property type="entry name" value="THAP domain"/>
    <property type="match status" value="1"/>
</dbReference>
<dbReference type="InterPro" id="IPR006612">
    <property type="entry name" value="THAP_Znf"/>
</dbReference>
<evidence type="ECO:0000256" key="5">
    <source>
        <dbReference type="PROSITE-ProRule" id="PRU00309"/>
    </source>
</evidence>
<name>A0A6J1NB94_BICAN</name>
<dbReference type="PANTHER" id="PTHR46927">
    <property type="entry name" value="AGAP005574-PA"/>
    <property type="match status" value="1"/>
</dbReference>
<keyword evidence="2 5" id="KW-0863">Zinc-finger</keyword>
<keyword evidence="1" id="KW-0479">Metal-binding</keyword>
<dbReference type="SUPFAM" id="SSF57716">
    <property type="entry name" value="Glucocorticoid receptor-like (DNA-binding domain)"/>
    <property type="match status" value="1"/>
</dbReference>
<dbReference type="RefSeq" id="XP_023942317.2">
    <property type="nucleotide sequence ID" value="XM_024086549.2"/>
</dbReference>
<dbReference type="GO" id="GO:0008270">
    <property type="term" value="F:zinc ion binding"/>
    <property type="evidence" value="ECO:0007669"/>
    <property type="project" value="UniProtKB-KW"/>
</dbReference>
<keyword evidence="4 5" id="KW-0238">DNA-binding</keyword>
<dbReference type="OrthoDB" id="7312725at2759"/>
<evidence type="ECO:0000256" key="4">
    <source>
        <dbReference type="ARBA" id="ARBA00023125"/>
    </source>
</evidence>
<proteinExistence type="predicted"/>
<reference evidence="9" key="1">
    <citation type="submission" date="2025-08" db="UniProtKB">
        <authorList>
            <consortium name="RefSeq"/>
        </authorList>
    </citation>
    <scope>IDENTIFICATION</scope>
</reference>
<evidence type="ECO:0000256" key="1">
    <source>
        <dbReference type="ARBA" id="ARBA00022723"/>
    </source>
</evidence>
<feature type="domain" description="THAP-type" evidence="7">
    <location>
        <begin position="1"/>
        <end position="80"/>
    </location>
</feature>
<keyword evidence="3" id="KW-0862">Zinc</keyword>
<keyword evidence="8" id="KW-1185">Reference proteome</keyword>
<dbReference type="PANTHER" id="PTHR46927:SF3">
    <property type="entry name" value="THAP-TYPE DOMAIN-CONTAINING PROTEIN"/>
    <property type="match status" value="1"/>
</dbReference>
<dbReference type="PROSITE" id="PS50950">
    <property type="entry name" value="ZF_THAP"/>
    <property type="match status" value="1"/>
</dbReference>
<evidence type="ECO:0000256" key="6">
    <source>
        <dbReference type="SAM" id="Coils"/>
    </source>
</evidence>
<protein>
    <submittedName>
        <fullName evidence="9">Uncharacterized protein LOC112048862</fullName>
    </submittedName>
</protein>
<feature type="coiled-coil region" evidence="6">
    <location>
        <begin position="190"/>
        <end position="217"/>
    </location>
</feature>
<keyword evidence="6" id="KW-0175">Coiled coil</keyword>
<evidence type="ECO:0000256" key="3">
    <source>
        <dbReference type="ARBA" id="ARBA00022833"/>
    </source>
</evidence>
<dbReference type="SMART" id="SM00692">
    <property type="entry name" value="DM3"/>
    <property type="match status" value="1"/>
</dbReference>
<evidence type="ECO:0000259" key="7">
    <source>
        <dbReference type="PROSITE" id="PS50950"/>
    </source>
</evidence>
<sequence>MSQTHCAVQGCKTSIYNKQIGVYFFPCPVSHEMRDKWLHALRNKCAVLDWTKSRICSKHFENKYFDSQRKLKDIAIPTLFPMVHKGPKYDNKDKIDKGLNKLTQAELVNDIKNNLLKLKEPINFDKMVSEDLKCRIDAPIEVQQWLLIKKQNHLNARLLELVAQNRRHVDILKKNMEESRSSKKNTGHNIETYKYIVKCLQEKLVNLEEQIEILTAVESR</sequence>
<dbReference type="AlphaFoldDB" id="A0A6J1NB94"/>
<accession>A0A6J1NB94</accession>